<name>A0A1I1E0C5_BREAD</name>
<evidence type="ECO:0000313" key="4">
    <source>
        <dbReference type="Proteomes" id="UP000240042"/>
    </source>
</evidence>
<dbReference type="EMBL" id="FOKY01000005">
    <property type="protein sequence ID" value="SFB80092.1"/>
    <property type="molecule type" value="Genomic_DNA"/>
</dbReference>
<gene>
    <name evidence="3" type="ORF">SAMN02745150_00857</name>
</gene>
<evidence type="ECO:0000259" key="2">
    <source>
        <dbReference type="Pfam" id="PF14238"/>
    </source>
</evidence>
<sequence length="319" mass="36741">MRYKSWIFIGILCITGTVFLIGTRLKNKPKTDPLEFPWSEIRKDHLLGIESVLYQKNKKFQYKILREQNTWHLEEPLQIEALPEKAILLANSFLTMQPLEKISDISAEDYKAYGFSEPRLEVQAIIKNDTNQGFIVGTETRVGNNFYIMLLNQTNTAYAISGNSLEPFLAGASALINNNIFTEPSDSVQGIKFRNFQGKEIFFIKRDNFWVQIYPENNTEKDWGLRRFILHAKNLYFYPQSIIFSANHQQLQEAGINTNTAPYLTLIFEDKISSVFLGNKQENGYAVYIPTLNILAAIPIDIADTVFNIDSNDFKIRQK</sequence>
<keyword evidence="4" id="KW-1185">Reference proteome</keyword>
<keyword evidence="1" id="KW-1133">Transmembrane helix</keyword>
<dbReference type="InterPro" id="IPR025641">
    <property type="entry name" value="DUF4340"/>
</dbReference>
<organism evidence="3 4">
    <name type="scientific">Brevinema andersonii</name>
    <dbReference type="NCBI Taxonomy" id="34097"/>
    <lineage>
        <taxon>Bacteria</taxon>
        <taxon>Pseudomonadati</taxon>
        <taxon>Spirochaetota</taxon>
        <taxon>Spirochaetia</taxon>
        <taxon>Brevinematales</taxon>
        <taxon>Brevinemataceae</taxon>
        <taxon>Brevinema</taxon>
    </lineage>
</organism>
<dbReference type="RefSeq" id="WP_092318982.1">
    <property type="nucleotide sequence ID" value="NZ_FOKY01000005.1"/>
</dbReference>
<protein>
    <recommendedName>
        <fullName evidence="2">DUF4340 domain-containing protein</fullName>
    </recommendedName>
</protein>
<evidence type="ECO:0000313" key="3">
    <source>
        <dbReference type="EMBL" id="SFB80092.1"/>
    </source>
</evidence>
<proteinExistence type="predicted"/>
<feature type="domain" description="DUF4340" evidence="2">
    <location>
        <begin position="71"/>
        <end position="211"/>
    </location>
</feature>
<keyword evidence="1" id="KW-0472">Membrane</keyword>
<accession>A0A1I1E0C5</accession>
<reference evidence="4" key="1">
    <citation type="submission" date="2016-10" db="EMBL/GenBank/DDBJ databases">
        <authorList>
            <person name="Varghese N."/>
            <person name="Submissions S."/>
        </authorList>
    </citation>
    <scope>NUCLEOTIDE SEQUENCE [LARGE SCALE GENOMIC DNA]</scope>
    <source>
        <strain evidence="4">ATCC 43811</strain>
    </source>
</reference>
<evidence type="ECO:0000256" key="1">
    <source>
        <dbReference type="SAM" id="Phobius"/>
    </source>
</evidence>
<dbReference type="AlphaFoldDB" id="A0A1I1E0C5"/>
<feature type="transmembrane region" description="Helical" evidence="1">
    <location>
        <begin position="6"/>
        <end position="25"/>
    </location>
</feature>
<dbReference type="Proteomes" id="UP000240042">
    <property type="component" value="Unassembled WGS sequence"/>
</dbReference>
<dbReference type="STRING" id="34097.SAMN02745150_00857"/>
<keyword evidence="1" id="KW-0812">Transmembrane</keyword>
<dbReference type="Pfam" id="PF14238">
    <property type="entry name" value="DUF4340"/>
    <property type="match status" value="1"/>
</dbReference>